<keyword evidence="2" id="KW-1185">Reference proteome</keyword>
<dbReference type="Proteomes" id="UP001168972">
    <property type="component" value="Unassembled WGS sequence"/>
</dbReference>
<name>A0AA39FSR6_MICHY</name>
<evidence type="ECO:0000313" key="2">
    <source>
        <dbReference type="Proteomes" id="UP001168972"/>
    </source>
</evidence>
<organism evidence="1 2">
    <name type="scientific">Microctonus hyperodae</name>
    <name type="common">Parasitoid wasp</name>
    <dbReference type="NCBI Taxonomy" id="165561"/>
    <lineage>
        <taxon>Eukaryota</taxon>
        <taxon>Metazoa</taxon>
        <taxon>Ecdysozoa</taxon>
        <taxon>Arthropoda</taxon>
        <taxon>Hexapoda</taxon>
        <taxon>Insecta</taxon>
        <taxon>Pterygota</taxon>
        <taxon>Neoptera</taxon>
        <taxon>Endopterygota</taxon>
        <taxon>Hymenoptera</taxon>
        <taxon>Apocrita</taxon>
        <taxon>Ichneumonoidea</taxon>
        <taxon>Braconidae</taxon>
        <taxon>Euphorinae</taxon>
        <taxon>Microctonus</taxon>
    </lineage>
</organism>
<protein>
    <submittedName>
        <fullName evidence="1">Uncharacterized protein</fullName>
    </submittedName>
</protein>
<comment type="caution">
    <text evidence="1">The sequence shown here is derived from an EMBL/GenBank/DDBJ whole genome shotgun (WGS) entry which is preliminary data.</text>
</comment>
<dbReference type="EMBL" id="JAQQBR010000005">
    <property type="protein sequence ID" value="KAK0174943.1"/>
    <property type="molecule type" value="Genomic_DNA"/>
</dbReference>
<reference evidence="1" key="1">
    <citation type="journal article" date="2023" name="bioRxiv">
        <title>Scaffold-level genome assemblies of two parasitoid biocontrol wasps reveal the parthenogenesis mechanism and an associated novel virus.</title>
        <authorList>
            <person name="Inwood S."/>
            <person name="Skelly J."/>
            <person name="Guhlin J."/>
            <person name="Harrop T."/>
            <person name="Goldson S."/>
            <person name="Dearden P."/>
        </authorList>
    </citation>
    <scope>NUCLEOTIDE SEQUENCE</scope>
    <source>
        <strain evidence="1">Lincoln</strain>
        <tissue evidence="1">Whole body</tissue>
    </source>
</reference>
<proteinExistence type="predicted"/>
<accession>A0AA39FSR6</accession>
<reference evidence="1" key="2">
    <citation type="submission" date="2023-03" db="EMBL/GenBank/DDBJ databases">
        <authorList>
            <person name="Inwood S.N."/>
            <person name="Skelly J.G."/>
            <person name="Guhlin J."/>
            <person name="Harrop T.W.R."/>
            <person name="Goldson S.G."/>
            <person name="Dearden P.K."/>
        </authorList>
    </citation>
    <scope>NUCLEOTIDE SEQUENCE</scope>
    <source>
        <strain evidence="1">Lincoln</strain>
        <tissue evidence="1">Whole body</tissue>
    </source>
</reference>
<sequence length="160" mass="18802">MDSSFFLQIPIIHQLQSLFLKSDFAEGLNYRFNREQPANCFSDIYDRRLYNNHTGANGLLNNRNNISFMFYVDGAPVFKSSKCKVWPIYLINNELPYCKRTLKENIIFFFPNFGNTHIYPFKFLSPQNFKNFLSVVTISVQTGANYACKWEKGIWSYEAE</sequence>
<dbReference type="AlphaFoldDB" id="A0AA39FSR6"/>
<evidence type="ECO:0000313" key="1">
    <source>
        <dbReference type="EMBL" id="KAK0174943.1"/>
    </source>
</evidence>
<gene>
    <name evidence="1" type="ORF">PV327_008731</name>
</gene>